<dbReference type="Pfam" id="PF13242">
    <property type="entry name" value="Hydrolase_like"/>
    <property type="match status" value="1"/>
</dbReference>
<dbReference type="NCBIfam" id="TIGR01460">
    <property type="entry name" value="HAD-SF-IIA"/>
    <property type="match status" value="1"/>
</dbReference>
<accession>A0A9X3E2Y2</accession>
<dbReference type="RefSeq" id="WP_266339745.1">
    <property type="nucleotide sequence ID" value="NZ_JAPKNK010000007.1"/>
</dbReference>
<comment type="caution">
    <text evidence="1">The sequence shown here is derived from an EMBL/GenBank/DDBJ whole genome shotgun (WGS) entry which is preliminary data.</text>
</comment>
<dbReference type="InterPro" id="IPR006357">
    <property type="entry name" value="HAD-SF_hydro_IIA"/>
</dbReference>
<dbReference type="SUPFAM" id="SSF56784">
    <property type="entry name" value="HAD-like"/>
    <property type="match status" value="1"/>
</dbReference>
<dbReference type="AlphaFoldDB" id="A0A9X3E2Y2"/>
<protein>
    <submittedName>
        <fullName evidence="1">TIGR01459 family HAD-type hydrolase</fullName>
    </submittedName>
</protein>
<evidence type="ECO:0000313" key="1">
    <source>
        <dbReference type="EMBL" id="MCX5570774.1"/>
    </source>
</evidence>
<sequence length="290" mass="31143">MTNTTSPIAVSGLSELAPQYRAVLCDVWGVIHNGVRSFPRACDALERYRAQGGVVVLITNAPRTSHFIVEQMGTLGVSPDCYDAIVTSGDVTRALLAERGAAKTFHVGNEREKTLYEGLELQLVGEEDAELISCTGLFNDTVETPDDYDERFAAWRRRDLPMICANPDIVVERGDRFVWCAGSLAERYKALGGTSFVAGKPNPPIYEAALKKAAAILGSPIGKEQVVAIGDGAPTDLRGACEQALDVLFVTGGIHSASFGPTEAPEAAAVHRFLAEKELGARAFIPHLAW</sequence>
<organism evidence="1 2">
    <name type="scientific">Kaistia nematophila</name>
    <dbReference type="NCBI Taxonomy" id="2994654"/>
    <lineage>
        <taxon>Bacteria</taxon>
        <taxon>Pseudomonadati</taxon>
        <taxon>Pseudomonadota</taxon>
        <taxon>Alphaproteobacteria</taxon>
        <taxon>Hyphomicrobiales</taxon>
        <taxon>Kaistiaceae</taxon>
        <taxon>Kaistia</taxon>
    </lineage>
</organism>
<dbReference type="PANTHER" id="PTHR19288">
    <property type="entry name" value="4-NITROPHENYLPHOSPHATASE-RELATED"/>
    <property type="match status" value="1"/>
</dbReference>
<evidence type="ECO:0000313" key="2">
    <source>
        <dbReference type="Proteomes" id="UP001144805"/>
    </source>
</evidence>
<keyword evidence="1" id="KW-0378">Hydrolase</keyword>
<dbReference type="NCBIfam" id="TIGR01459">
    <property type="entry name" value="HAD-SF-IIA-hyp4"/>
    <property type="match status" value="1"/>
</dbReference>
<dbReference type="CDD" id="cd07525">
    <property type="entry name" value="HAD_like"/>
    <property type="match status" value="1"/>
</dbReference>
<dbReference type="InterPro" id="IPR023214">
    <property type="entry name" value="HAD_sf"/>
</dbReference>
<dbReference type="Proteomes" id="UP001144805">
    <property type="component" value="Unassembled WGS sequence"/>
</dbReference>
<dbReference type="GO" id="GO:0016791">
    <property type="term" value="F:phosphatase activity"/>
    <property type="evidence" value="ECO:0007669"/>
    <property type="project" value="TreeGrafter"/>
</dbReference>
<dbReference type="EMBL" id="JAPKNK010000007">
    <property type="protein sequence ID" value="MCX5570774.1"/>
    <property type="molecule type" value="Genomic_DNA"/>
</dbReference>
<proteinExistence type="predicted"/>
<dbReference type="PANTHER" id="PTHR19288:SF90">
    <property type="entry name" value="OS08G0542600 PROTEIN"/>
    <property type="match status" value="1"/>
</dbReference>
<name>A0A9X3E2Y2_9HYPH</name>
<dbReference type="InterPro" id="IPR036412">
    <property type="entry name" value="HAD-like_sf"/>
</dbReference>
<keyword evidence="2" id="KW-1185">Reference proteome</keyword>
<dbReference type="InterPro" id="IPR006356">
    <property type="entry name" value="HAD-SF_hydro_IIA_hyp3"/>
</dbReference>
<gene>
    <name evidence="1" type="ORF">OSH07_16330</name>
</gene>
<dbReference type="Gene3D" id="3.40.50.1000">
    <property type="entry name" value="HAD superfamily/HAD-like"/>
    <property type="match status" value="2"/>
</dbReference>
<dbReference type="GO" id="GO:0005737">
    <property type="term" value="C:cytoplasm"/>
    <property type="evidence" value="ECO:0007669"/>
    <property type="project" value="TreeGrafter"/>
</dbReference>
<dbReference type="Pfam" id="PF13344">
    <property type="entry name" value="Hydrolase_6"/>
    <property type="match status" value="1"/>
</dbReference>
<reference evidence="1" key="1">
    <citation type="submission" date="2022-11" db="EMBL/GenBank/DDBJ databases">
        <title>Biodiversity and phylogenetic relationships of bacteria.</title>
        <authorList>
            <person name="Machado R.A.R."/>
            <person name="Bhat A."/>
            <person name="Loulou A."/>
            <person name="Kallel S."/>
        </authorList>
    </citation>
    <scope>NUCLEOTIDE SEQUENCE</scope>
    <source>
        <strain evidence="1">K-TC2</strain>
    </source>
</reference>